<evidence type="ECO:0000256" key="1">
    <source>
        <dbReference type="ARBA" id="ARBA00004651"/>
    </source>
</evidence>
<feature type="transmembrane region" description="Helical" evidence="6">
    <location>
        <begin position="117"/>
        <end position="140"/>
    </location>
</feature>
<evidence type="ECO:0000259" key="7">
    <source>
        <dbReference type="Pfam" id="PF11728"/>
    </source>
</evidence>
<keyword evidence="2" id="KW-1003">Cell membrane</keyword>
<dbReference type="PANTHER" id="PTHR40064:SF1">
    <property type="entry name" value="MEMBRANE PROTEIN"/>
    <property type="match status" value="1"/>
</dbReference>
<evidence type="ECO:0000256" key="2">
    <source>
        <dbReference type="ARBA" id="ARBA00022475"/>
    </source>
</evidence>
<keyword evidence="4 6" id="KW-1133">Transmembrane helix</keyword>
<feature type="transmembrane region" description="Helical" evidence="6">
    <location>
        <begin position="48"/>
        <end position="69"/>
    </location>
</feature>
<evidence type="ECO:0000256" key="3">
    <source>
        <dbReference type="ARBA" id="ARBA00022692"/>
    </source>
</evidence>
<dbReference type="Gene3D" id="1.20.120.940">
    <property type="entry name" value="Putative aromatic acid exporter, C-terminal domain"/>
    <property type="match status" value="1"/>
</dbReference>
<dbReference type="InterPro" id="IPR010343">
    <property type="entry name" value="ArAE_1"/>
</dbReference>
<dbReference type="InterPro" id="IPR021062">
    <property type="entry name" value="ArAE_1_C"/>
</dbReference>
<evidence type="ECO:0000313" key="9">
    <source>
        <dbReference type="Proteomes" id="UP000673375"/>
    </source>
</evidence>
<dbReference type="RefSeq" id="WP_209559119.1">
    <property type="nucleotide sequence ID" value="NZ_JAEDXU010000015.1"/>
</dbReference>
<reference evidence="8 9" key="1">
    <citation type="submission" date="2020-12" db="EMBL/GenBank/DDBJ databases">
        <title>Vagococcus allomyrinae sp. nov. and Enterococcus lavae sp. nov., isolated from the larvae of Allomyrina dichotoma.</title>
        <authorList>
            <person name="Lee S.D."/>
        </authorList>
    </citation>
    <scope>NUCLEOTIDE SEQUENCE [LARGE SCALE GENOMIC DNA]</scope>
    <source>
        <strain evidence="8 9">BWM-S5</strain>
    </source>
</reference>
<dbReference type="Proteomes" id="UP000673375">
    <property type="component" value="Unassembled WGS sequence"/>
</dbReference>
<organism evidence="8 9">
    <name type="scientific">Enterococcus larvae</name>
    <dbReference type="NCBI Taxonomy" id="2794352"/>
    <lineage>
        <taxon>Bacteria</taxon>
        <taxon>Bacillati</taxon>
        <taxon>Bacillota</taxon>
        <taxon>Bacilli</taxon>
        <taxon>Lactobacillales</taxon>
        <taxon>Enterococcaceae</taxon>
        <taxon>Enterococcus</taxon>
    </lineage>
</organism>
<name>A0ABS4CQ97_9ENTE</name>
<dbReference type="Pfam" id="PF06081">
    <property type="entry name" value="ArAE_1"/>
    <property type="match status" value="1"/>
</dbReference>
<feature type="domain" description="Putative aromatic acid exporter C-terminal" evidence="7">
    <location>
        <begin position="145"/>
        <end position="310"/>
    </location>
</feature>
<gene>
    <name evidence="8" type="ORF">I6N96_18820</name>
</gene>
<dbReference type="Pfam" id="PF11728">
    <property type="entry name" value="ArAE_1_C"/>
    <property type="match status" value="1"/>
</dbReference>
<evidence type="ECO:0000313" key="8">
    <source>
        <dbReference type="EMBL" id="MBP1048353.1"/>
    </source>
</evidence>
<dbReference type="InterPro" id="IPR038323">
    <property type="entry name" value="ArAE_1_C_sf"/>
</dbReference>
<evidence type="ECO:0000256" key="5">
    <source>
        <dbReference type="ARBA" id="ARBA00023136"/>
    </source>
</evidence>
<dbReference type="PANTHER" id="PTHR40064">
    <property type="entry name" value="MEMBRANE PROTEIN-RELATED"/>
    <property type="match status" value="1"/>
</dbReference>
<dbReference type="EMBL" id="JAEDXU010000015">
    <property type="protein sequence ID" value="MBP1048353.1"/>
    <property type="molecule type" value="Genomic_DNA"/>
</dbReference>
<dbReference type="InterPro" id="IPR052984">
    <property type="entry name" value="UPF0421"/>
</dbReference>
<accession>A0ABS4CQ97</accession>
<protein>
    <submittedName>
        <fullName evidence="8">Aromatic acid exporter family protein</fullName>
    </submittedName>
</protein>
<proteinExistence type="predicted"/>
<keyword evidence="9" id="KW-1185">Reference proteome</keyword>
<comment type="subcellular location">
    <subcellularLocation>
        <location evidence="1">Cell membrane</location>
        <topology evidence="1">Multi-pass membrane protein</topology>
    </subcellularLocation>
</comment>
<keyword evidence="5 6" id="KW-0472">Membrane</keyword>
<feature type="transmembrane region" description="Helical" evidence="6">
    <location>
        <begin position="81"/>
        <end position="111"/>
    </location>
</feature>
<evidence type="ECO:0000256" key="4">
    <source>
        <dbReference type="ARBA" id="ARBA00022989"/>
    </source>
</evidence>
<sequence length="324" mass="36838">MKIGLRTIKTAVSAAASMMIASALGLLNPASAGIISVLSVTPTKKTSLFTGINRLLSLALATGIAFVCFKILGFTPWGFGVYLLLFIPAAVSLNLSDGIVVSSVLVTHYLIEKSLSWSLIGNEFLLMIIGVGMALLLNMYMPDVEKRLKEDQEAIEAVFRKILHDMAMYLNETQKERMLFERCNELKALINEGQDWAKNHAENQLLSKDNYYLDYFIMRKMQSSILKDMLRLLEQVVVEADQVKSIKRLLEYTSRTFSEANDGRDILDQIGIVYEEYRQSALPKTREEFENRAKLFQFLQLFYSFIETKKEFAEDHLLEKKAND</sequence>
<evidence type="ECO:0000256" key="6">
    <source>
        <dbReference type="SAM" id="Phobius"/>
    </source>
</evidence>
<keyword evidence="3 6" id="KW-0812">Transmembrane</keyword>
<comment type="caution">
    <text evidence="8">The sequence shown here is derived from an EMBL/GenBank/DDBJ whole genome shotgun (WGS) entry which is preliminary data.</text>
</comment>